<proteinExistence type="predicted"/>
<reference evidence="2 3" key="1">
    <citation type="submission" date="2022-05" db="EMBL/GenBank/DDBJ databases">
        <authorList>
            <consortium name="Genoscope - CEA"/>
            <person name="William W."/>
        </authorList>
    </citation>
    <scope>NUCLEOTIDE SEQUENCE [LARGE SCALE GENOMIC DNA]</scope>
</reference>
<evidence type="ECO:0000313" key="3">
    <source>
        <dbReference type="Proteomes" id="UP001159405"/>
    </source>
</evidence>
<name>A0ABN8Q6F7_9CNID</name>
<dbReference type="Proteomes" id="UP001159405">
    <property type="component" value="Unassembled WGS sequence"/>
</dbReference>
<protein>
    <submittedName>
        <fullName evidence="2">Uncharacterized protein</fullName>
    </submittedName>
</protein>
<gene>
    <name evidence="2" type="ORF">PLOB_00003101</name>
</gene>
<sequence>MSGGKEKKAAASLGVIRLDYDYPPAPGDIDCSDSFSYDVYYKVVPGLTFEMCQKGEMTEEVKQRFKDSVKWLVEEKKVNGITGDCGFMMNFQSLAREATKIPIFMSSLCQLPAVTCCYAEKEQIIIMTANGKSLEPMRDLIRDECGVDTEDKRYNIVGCEDVPHFGEAVAKGDKVNTKKATKGIVKKAREALKKYPQSRAFLLECTELPPYSDAIRFHTGLPVYDSITACNFFISGHKDNERFGLQDWQAEWDEEQEEYNYGDNLTEEEKNQLVNKVE</sequence>
<keyword evidence="3" id="KW-1185">Reference proteome</keyword>
<comment type="caution">
    <text evidence="2">The sequence shown here is derived from an EMBL/GenBank/DDBJ whole genome shotgun (WGS) entry which is preliminary data.</text>
</comment>
<evidence type="ECO:0000313" key="2">
    <source>
        <dbReference type="EMBL" id="CAH3158235.1"/>
    </source>
</evidence>
<organism evidence="2 3">
    <name type="scientific">Porites lobata</name>
    <dbReference type="NCBI Taxonomy" id="104759"/>
    <lineage>
        <taxon>Eukaryota</taxon>
        <taxon>Metazoa</taxon>
        <taxon>Cnidaria</taxon>
        <taxon>Anthozoa</taxon>
        <taxon>Hexacorallia</taxon>
        <taxon>Scleractinia</taxon>
        <taxon>Fungiina</taxon>
        <taxon>Poritidae</taxon>
        <taxon>Porites</taxon>
    </lineage>
</organism>
<accession>A0ABN8Q6F7</accession>
<dbReference type="EMBL" id="CALNXK010000110">
    <property type="protein sequence ID" value="CAH3158235.1"/>
    <property type="molecule type" value="Genomic_DNA"/>
</dbReference>
<feature type="compositionally biased region" description="Basic and acidic residues" evidence="1">
    <location>
        <begin position="267"/>
        <end position="278"/>
    </location>
</feature>
<feature type="region of interest" description="Disordered" evidence="1">
    <location>
        <begin position="259"/>
        <end position="278"/>
    </location>
</feature>
<evidence type="ECO:0000256" key="1">
    <source>
        <dbReference type="SAM" id="MobiDB-lite"/>
    </source>
</evidence>